<dbReference type="InterPro" id="IPR008816">
    <property type="entry name" value="Gly_zipper_2TM_dom"/>
</dbReference>
<keyword evidence="4" id="KW-0564">Palmitate</keyword>
<evidence type="ECO:0000256" key="5">
    <source>
        <dbReference type="ARBA" id="ARBA00023288"/>
    </source>
</evidence>
<dbReference type="Pfam" id="PF05433">
    <property type="entry name" value="Rick_17kDa_Anti"/>
    <property type="match status" value="1"/>
</dbReference>
<reference evidence="8 9" key="1">
    <citation type="submission" date="2017-10" db="EMBL/GenBank/DDBJ databases">
        <title>Novel microbial diversity and functional potential in the marine mammal oral microbiome.</title>
        <authorList>
            <person name="Dudek N.K."/>
            <person name="Sun C.L."/>
            <person name="Burstein D."/>
            <person name="Kantor R.S."/>
            <person name="Aliaga Goltsman D.S."/>
            <person name="Bik E.M."/>
            <person name="Thomas B.C."/>
            <person name="Banfield J.F."/>
            <person name="Relman D.A."/>
        </authorList>
    </citation>
    <scope>NUCLEOTIDE SEQUENCE [LARGE SCALE GENOMIC DNA]</scope>
    <source>
        <strain evidence="8">DOLJORAL78_47_21</strain>
    </source>
</reference>
<comment type="caution">
    <text evidence="8">The sequence shown here is derived from an EMBL/GenBank/DDBJ whole genome shotgun (WGS) entry which is preliminary data.</text>
</comment>
<dbReference type="AlphaFoldDB" id="A0A2G6JPF3"/>
<sequence length="152" mass="15439">MKKVSVVVALLCVAMLTGCVNSLSGNTYSRNEARQVQQVKYGVVESVNPVVIEGTSGVVGGATGAVVGGIAASNIGGGRGKSIATVLGAVAGGIAGRQVEESVTRTQGQEITVRLNNGHLVSIVQEVGEGPLFSVGDRVRVLTGNKSSRVTY</sequence>
<evidence type="ECO:0000259" key="7">
    <source>
        <dbReference type="Pfam" id="PF05433"/>
    </source>
</evidence>
<name>A0A2G6JPF3_NEPCE</name>
<comment type="subcellular location">
    <subcellularLocation>
        <location evidence="1">Cell outer membrane</location>
        <topology evidence="1">Lipid-anchor</topology>
    </subcellularLocation>
</comment>
<dbReference type="GO" id="GO:0009279">
    <property type="term" value="C:cell outer membrane"/>
    <property type="evidence" value="ECO:0007669"/>
    <property type="project" value="UniProtKB-SubCell"/>
</dbReference>
<evidence type="ECO:0000256" key="4">
    <source>
        <dbReference type="ARBA" id="ARBA00023139"/>
    </source>
</evidence>
<organism evidence="8 9">
    <name type="scientific">Neptuniibacter caesariensis</name>
    <dbReference type="NCBI Taxonomy" id="207954"/>
    <lineage>
        <taxon>Bacteria</taxon>
        <taxon>Pseudomonadati</taxon>
        <taxon>Pseudomonadota</taxon>
        <taxon>Gammaproteobacteria</taxon>
        <taxon>Oceanospirillales</taxon>
        <taxon>Oceanospirillaceae</taxon>
        <taxon>Neptuniibacter</taxon>
    </lineage>
</organism>
<keyword evidence="5" id="KW-0449">Lipoprotein</keyword>
<dbReference type="PROSITE" id="PS51257">
    <property type="entry name" value="PROKAR_LIPOPROTEIN"/>
    <property type="match status" value="1"/>
</dbReference>
<dbReference type="EMBL" id="PDSH01000008">
    <property type="protein sequence ID" value="PIE25304.1"/>
    <property type="molecule type" value="Genomic_DNA"/>
</dbReference>
<keyword evidence="2 6" id="KW-0732">Signal</keyword>
<accession>A0A2G6JPF3</accession>
<proteinExistence type="predicted"/>
<evidence type="ECO:0000256" key="2">
    <source>
        <dbReference type="ARBA" id="ARBA00022729"/>
    </source>
</evidence>
<feature type="chain" id="PRO_5013633775" description="Glycine zipper 2TM domain-containing protein" evidence="6">
    <location>
        <begin position="23"/>
        <end position="152"/>
    </location>
</feature>
<protein>
    <recommendedName>
        <fullName evidence="7">Glycine zipper 2TM domain-containing protein</fullName>
    </recommendedName>
</protein>
<dbReference type="Proteomes" id="UP000243469">
    <property type="component" value="Unassembled WGS sequence"/>
</dbReference>
<keyword evidence="3" id="KW-0472">Membrane</keyword>
<evidence type="ECO:0000313" key="8">
    <source>
        <dbReference type="EMBL" id="PIE25304.1"/>
    </source>
</evidence>
<evidence type="ECO:0000256" key="1">
    <source>
        <dbReference type="ARBA" id="ARBA00004459"/>
    </source>
</evidence>
<evidence type="ECO:0000256" key="6">
    <source>
        <dbReference type="SAM" id="SignalP"/>
    </source>
</evidence>
<dbReference type="InterPro" id="IPR051407">
    <property type="entry name" value="Bact_OM_lipoprot/Surf_antigen"/>
</dbReference>
<dbReference type="PANTHER" id="PTHR35603:SF1">
    <property type="entry name" value="OUTER MEMBRANE LIPOPROTEIN SLYB"/>
    <property type="match status" value="1"/>
</dbReference>
<gene>
    <name evidence="8" type="ORF">CSA60_00905</name>
</gene>
<evidence type="ECO:0000256" key="3">
    <source>
        <dbReference type="ARBA" id="ARBA00023136"/>
    </source>
</evidence>
<feature type="domain" description="Glycine zipper 2TM" evidence="7">
    <location>
        <begin position="60"/>
        <end position="100"/>
    </location>
</feature>
<dbReference type="PANTHER" id="PTHR35603">
    <property type="match status" value="1"/>
</dbReference>
<evidence type="ECO:0000313" key="9">
    <source>
        <dbReference type="Proteomes" id="UP000243469"/>
    </source>
</evidence>
<feature type="signal peptide" evidence="6">
    <location>
        <begin position="1"/>
        <end position="22"/>
    </location>
</feature>